<dbReference type="SMART" id="SM00053">
    <property type="entry name" value="DYNc"/>
    <property type="match status" value="1"/>
</dbReference>
<keyword evidence="6 8" id="KW-0342">GTP-binding</keyword>
<evidence type="ECO:0000256" key="1">
    <source>
        <dbReference type="ARBA" id="ARBA00011980"/>
    </source>
</evidence>
<evidence type="ECO:0000259" key="9">
    <source>
        <dbReference type="PROSITE" id="PS51388"/>
    </source>
</evidence>
<dbReference type="EMBL" id="MLAK01001410">
    <property type="protein sequence ID" value="OHS93349.1"/>
    <property type="molecule type" value="Genomic_DNA"/>
</dbReference>
<evidence type="ECO:0000256" key="2">
    <source>
        <dbReference type="ARBA" id="ARBA00022583"/>
    </source>
</evidence>
<dbReference type="InterPro" id="IPR003130">
    <property type="entry name" value="GED"/>
</dbReference>
<dbReference type="FunFam" id="3.40.50.300:FF:000045">
    <property type="entry name" value="dynamin-1 isoform X2"/>
    <property type="match status" value="1"/>
</dbReference>
<dbReference type="InterPro" id="IPR045063">
    <property type="entry name" value="Dynamin_N"/>
</dbReference>
<evidence type="ECO:0000256" key="5">
    <source>
        <dbReference type="ARBA" id="ARBA00022801"/>
    </source>
</evidence>
<dbReference type="Gene3D" id="3.40.50.300">
    <property type="entry name" value="P-loop containing nucleotide triphosphate hydrolases"/>
    <property type="match status" value="1"/>
</dbReference>
<comment type="caution">
    <text evidence="11">The sequence shown here is derived from an EMBL/GenBank/DDBJ whole genome shotgun (WGS) entry which is preliminary data.</text>
</comment>
<evidence type="ECO:0000256" key="8">
    <source>
        <dbReference type="RuleBase" id="RU003932"/>
    </source>
</evidence>
<dbReference type="VEuPathDB" id="TrichDB:TRFO_40364"/>
<dbReference type="OrthoDB" id="5061070at2759"/>
<comment type="similarity">
    <text evidence="8">Belongs to the TRAFAC class dynamin-like GTPase superfamily. Dynamin/Fzo/YdjA family.</text>
</comment>
<dbReference type="Pfam" id="PF02212">
    <property type="entry name" value="GED"/>
    <property type="match status" value="1"/>
</dbReference>
<evidence type="ECO:0000256" key="7">
    <source>
        <dbReference type="ARBA" id="ARBA00023175"/>
    </source>
</evidence>
<dbReference type="InterPro" id="IPR019762">
    <property type="entry name" value="Dynamin_GTPase_CS"/>
</dbReference>
<accession>A0A1J4J7B5</accession>
<dbReference type="GO" id="GO:0005874">
    <property type="term" value="C:microtubule"/>
    <property type="evidence" value="ECO:0007669"/>
    <property type="project" value="UniProtKB-KW"/>
</dbReference>
<dbReference type="PANTHER" id="PTHR11566:SF21">
    <property type="entry name" value="DYNAMIN RELATED PROTEIN 1, ISOFORM A"/>
    <property type="match status" value="1"/>
</dbReference>
<feature type="domain" description="GED" evidence="9">
    <location>
        <begin position="546"/>
        <end position="637"/>
    </location>
</feature>
<keyword evidence="3" id="KW-0493">Microtubule</keyword>
<keyword evidence="12" id="KW-1185">Reference proteome</keyword>
<keyword evidence="4 8" id="KW-0547">Nucleotide-binding</keyword>
<dbReference type="InterPro" id="IPR030381">
    <property type="entry name" value="G_DYNAMIN_dom"/>
</dbReference>
<dbReference type="GO" id="GO:0008017">
    <property type="term" value="F:microtubule binding"/>
    <property type="evidence" value="ECO:0007669"/>
    <property type="project" value="TreeGrafter"/>
</dbReference>
<dbReference type="GeneID" id="94847862"/>
<dbReference type="InterPro" id="IPR000375">
    <property type="entry name" value="Dynamin_stalk"/>
</dbReference>
<proteinExistence type="inferred from homology"/>
<dbReference type="AlphaFoldDB" id="A0A1J4J7B5"/>
<reference evidence="11" key="1">
    <citation type="submission" date="2016-10" db="EMBL/GenBank/DDBJ databases">
        <authorList>
            <person name="Benchimol M."/>
            <person name="Almeida L.G."/>
            <person name="Vasconcelos A.T."/>
            <person name="Perreira-Neves A."/>
            <person name="Rosa I.A."/>
            <person name="Tasca T."/>
            <person name="Bogo M.R."/>
            <person name="de Souza W."/>
        </authorList>
    </citation>
    <scope>NUCLEOTIDE SEQUENCE [LARGE SCALE GENOMIC DNA]</scope>
    <source>
        <strain evidence="11">K</strain>
    </source>
</reference>
<keyword evidence="7" id="KW-0505">Motor protein</keyword>
<dbReference type="GO" id="GO:0016020">
    <property type="term" value="C:membrane"/>
    <property type="evidence" value="ECO:0007669"/>
    <property type="project" value="TreeGrafter"/>
</dbReference>
<dbReference type="GO" id="GO:0006897">
    <property type="term" value="P:endocytosis"/>
    <property type="evidence" value="ECO:0007669"/>
    <property type="project" value="UniProtKB-KW"/>
</dbReference>
<dbReference type="Pfam" id="PF00350">
    <property type="entry name" value="Dynamin_N"/>
    <property type="match status" value="1"/>
</dbReference>
<dbReference type="GO" id="GO:0005737">
    <property type="term" value="C:cytoplasm"/>
    <property type="evidence" value="ECO:0007669"/>
    <property type="project" value="TreeGrafter"/>
</dbReference>
<dbReference type="SMART" id="SM00302">
    <property type="entry name" value="GED"/>
    <property type="match status" value="1"/>
</dbReference>
<protein>
    <recommendedName>
        <fullName evidence="1">dynamin GTPase</fullName>
        <ecNumber evidence="1">3.6.5.5</ecNumber>
    </recommendedName>
</protein>
<dbReference type="PRINTS" id="PR00195">
    <property type="entry name" value="DYNAMIN"/>
</dbReference>
<sequence length="637" mass="71548">MDQLIPIINKLQDVFNTVGSDIIDLPQIAVVGSQSSGKSSVLESIVGKDFLPRGSGIVTRRPLVLKLIHVDDPKAREEAEFLHIPGQKFTDFAQICNEIIAETERVVGSGRNVSTQPISLTLWSPHVLNLTLVDLPGLTKVAIEGQDPAIVQQIEDMVLGFIKKENSLILAVTPANQDLANSDALNIARRVDPAGDRTVGVITKIDLMDQGTNARDVLENRIYPLKLGYIGVINRSQQDIDTKKSMEAARKAERDYFENSRDYSDLADRCGTGYLSQILNRLLMEHIRSCMPNLRHRVQTMLLEKENELQGYGDNPSASPGTMNAFILDVITKYLDHFQDLLQGHADDDVENIETIDSRGGARISRLFMDDYYPMMKACPGLANLNDNQLFFLMKNHAGLTVPLFTPHKALDQVLFRAIEQFRKPSLDLIDSVVTILFEIHSEVEFMELTRFTALADAIRGVVDECIRSCVNPTRDYINGIIENEKSFINTARPDFRGSQVYNAPRAQEDPRARELPEKPAVPDPVGVCSIYGTSKEMTNHQTQEMRELVQIGSKYIEIIQEQVKDMVPKAIVKFLVNKSNDMLRPMMIETIFNSTDTINLLTEDPSITRKRIACQQIVNALRKAQQILSEVRIFKT</sequence>
<dbReference type="Pfam" id="PF01031">
    <property type="entry name" value="Dynamin_M"/>
    <property type="match status" value="1"/>
</dbReference>
<dbReference type="CDD" id="cd08771">
    <property type="entry name" value="DLP_1"/>
    <property type="match status" value="1"/>
</dbReference>
<dbReference type="PROSITE" id="PS51388">
    <property type="entry name" value="GED"/>
    <property type="match status" value="1"/>
</dbReference>
<evidence type="ECO:0000256" key="3">
    <source>
        <dbReference type="ARBA" id="ARBA00022701"/>
    </source>
</evidence>
<dbReference type="EC" id="3.6.5.5" evidence="1"/>
<gene>
    <name evidence="11" type="ORF">TRFO_40364</name>
</gene>
<keyword evidence="5" id="KW-0378">Hydrolase</keyword>
<dbReference type="PROSITE" id="PS51718">
    <property type="entry name" value="G_DYNAMIN_2"/>
    <property type="match status" value="1"/>
</dbReference>
<dbReference type="GO" id="GO:0005525">
    <property type="term" value="F:GTP binding"/>
    <property type="evidence" value="ECO:0007669"/>
    <property type="project" value="UniProtKB-KW"/>
</dbReference>
<keyword evidence="2" id="KW-0254">Endocytosis</keyword>
<dbReference type="InterPro" id="IPR027417">
    <property type="entry name" value="P-loop_NTPase"/>
</dbReference>
<dbReference type="Gene3D" id="1.20.120.1240">
    <property type="entry name" value="Dynamin, middle domain"/>
    <property type="match status" value="1"/>
</dbReference>
<feature type="domain" description="Dynamin-type G" evidence="10">
    <location>
        <begin position="22"/>
        <end position="292"/>
    </location>
</feature>
<dbReference type="InterPro" id="IPR022812">
    <property type="entry name" value="Dynamin"/>
</dbReference>
<evidence type="ECO:0000313" key="12">
    <source>
        <dbReference type="Proteomes" id="UP000179807"/>
    </source>
</evidence>
<name>A0A1J4J7B5_9EUKA</name>
<dbReference type="SUPFAM" id="SSF52540">
    <property type="entry name" value="P-loop containing nucleoside triphosphate hydrolases"/>
    <property type="match status" value="1"/>
</dbReference>
<dbReference type="RefSeq" id="XP_068346486.1">
    <property type="nucleotide sequence ID" value="XM_068513158.1"/>
</dbReference>
<evidence type="ECO:0000313" key="11">
    <source>
        <dbReference type="EMBL" id="OHS93349.1"/>
    </source>
</evidence>
<dbReference type="Proteomes" id="UP000179807">
    <property type="component" value="Unassembled WGS sequence"/>
</dbReference>
<organism evidence="11 12">
    <name type="scientific">Tritrichomonas foetus</name>
    <dbReference type="NCBI Taxonomy" id="1144522"/>
    <lineage>
        <taxon>Eukaryota</taxon>
        <taxon>Metamonada</taxon>
        <taxon>Parabasalia</taxon>
        <taxon>Tritrichomonadida</taxon>
        <taxon>Tritrichomonadidae</taxon>
        <taxon>Tritrichomonas</taxon>
    </lineage>
</organism>
<evidence type="ECO:0000256" key="6">
    <source>
        <dbReference type="ARBA" id="ARBA00023134"/>
    </source>
</evidence>
<dbReference type="InterPro" id="IPR001401">
    <property type="entry name" value="Dynamin_GTPase"/>
</dbReference>
<dbReference type="GO" id="GO:0003924">
    <property type="term" value="F:GTPase activity"/>
    <property type="evidence" value="ECO:0007669"/>
    <property type="project" value="InterPro"/>
</dbReference>
<dbReference type="PROSITE" id="PS00410">
    <property type="entry name" value="G_DYNAMIN_1"/>
    <property type="match status" value="1"/>
</dbReference>
<evidence type="ECO:0000259" key="10">
    <source>
        <dbReference type="PROSITE" id="PS51718"/>
    </source>
</evidence>
<dbReference type="PANTHER" id="PTHR11566">
    <property type="entry name" value="DYNAMIN"/>
    <property type="match status" value="1"/>
</dbReference>
<evidence type="ECO:0000256" key="4">
    <source>
        <dbReference type="ARBA" id="ARBA00022741"/>
    </source>
</evidence>
<dbReference type="InterPro" id="IPR020850">
    <property type="entry name" value="GED_dom"/>
</dbReference>